<dbReference type="AlphaFoldDB" id="A0A6I4VUK7"/>
<evidence type="ECO:0000256" key="1">
    <source>
        <dbReference type="ARBA" id="ARBA00004193"/>
    </source>
</evidence>
<sequence>MQKLFTSIIIMSLFIFALAGCAPEKTQPVSNTISITHAMGTTKVPTAPKRIVVLTSEGTEALLALGIKPVGAVQPYNGTPWYPHTSKQLQGVKLLGIESAPNLEAIASLKPDLIIGNKMRQEKVYSQLSAIAPTVFAEELRGDWSENFQLYAKAVNKEAEGKKVLAAYNQHIEQTKQELGDLLSKKVSVVRFIPGQTRLYQLNSFTGVIFKQLGFQRPANQMKEDLATQITREQIPEVDADILFYLTYDKPDDKGGTKLEKEFTNDPLWKSLNVVQQKHAFQVDDIIWNTAGGILAANEMLDQLVELSKQMK</sequence>
<evidence type="ECO:0000313" key="10">
    <source>
        <dbReference type="Proteomes" id="UP000430692"/>
    </source>
</evidence>
<dbReference type="RefSeq" id="WP_160802862.1">
    <property type="nucleotide sequence ID" value="NZ_WUUL01000015.1"/>
</dbReference>
<dbReference type="InterPro" id="IPR002491">
    <property type="entry name" value="ABC_transptr_periplasmic_BD"/>
</dbReference>
<dbReference type="SUPFAM" id="SSF53807">
    <property type="entry name" value="Helical backbone' metal receptor"/>
    <property type="match status" value="1"/>
</dbReference>
<evidence type="ECO:0000256" key="5">
    <source>
        <dbReference type="ARBA" id="ARBA00023139"/>
    </source>
</evidence>
<evidence type="ECO:0000256" key="3">
    <source>
        <dbReference type="ARBA" id="ARBA00022448"/>
    </source>
</evidence>
<evidence type="ECO:0000256" key="7">
    <source>
        <dbReference type="SAM" id="SignalP"/>
    </source>
</evidence>
<dbReference type="Gene3D" id="3.40.50.1980">
    <property type="entry name" value="Nitrogenase molybdenum iron protein domain"/>
    <property type="match status" value="2"/>
</dbReference>
<keyword evidence="6" id="KW-0449">Lipoprotein</keyword>
<keyword evidence="10" id="KW-1185">Reference proteome</keyword>
<comment type="caution">
    <text evidence="9">The sequence shown here is derived from an EMBL/GenBank/DDBJ whole genome shotgun (WGS) entry which is preliminary data.</text>
</comment>
<dbReference type="PROSITE" id="PS50983">
    <property type="entry name" value="FE_B12_PBP"/>
    <property type="match status" value="1"/>
</dbReference>
<dbReference type="EMBL" id="WUUL01000015">
    <property type="protein sequence ID" value="MXQ55509.1"/>
    <property type="molecule type" value="Genomic_DNA"/>
</dbReference>
<dbReference type="InterPro" id="IPR051313">
    <property type="entry name" value="Bact_iron-sidero_bind"/>
</dbReference>
<name>A0A6I4VUK7_9BACL</name>
<comment type="similarity">
    <text evidence="2">Belongs to the bacterial solute-binding protein 8 family.</text>
</comment>
<evidence type="ECO:0000259" key="8">
    <source>
        <dbReference type="PROSITE" id="PS50983"/>
    </source>
</evidence>
<keyword evidence="3" id="KW-0813">Transport</keyword>
<feature type="signal peptide" evidence="7">
    <location>
        <begin position="1"/>
        <end position="19"/>
    </location>
</feature>
<dbReference type="Pfam" id="PF01497">
    <property type="entry name" value="Peripla_BP_2"/>
    <property type="match status" value="1"/>
</dbReference>
<dbReference type="PANTHER" id="PTHR30532:SF21">
    <property type="entry name" value="SIDEROPHORE-BINDING LIPOPROTEIN YFIY-RELATED"/>
    <property type="match status" value="1"/>
</dbReference>
<gene>
    <name evidence="9" type="ORF">GSM42_17650</name>
</gene>
<dbReference type="FunFam" id="3.40.50.1980:FF:000003">
    <property type="entry name" value="Iron ABC transporter substrate-binding protein"/>
    <property type="match status" value="1"/>
</dbReference>
<evidence type="ECO:0000256" key="6">
    <source>
        <dbReference type="ARBA" id="ARBA00023288"/>
    </source>
</evidence>
<comment type="subcellular location">
    <subcellularLocation>
        <location evidence="1">Cell membrane</location>
        <topology evidence="1">Lipid-anchor</topology>
    </subcellularLocation>
</comment>
<dbReference type="PROSITE" id="PS51257">
    <property type="entry name" value="PROKAR_LIPOPROTEIN"/>
    <property type="match status" value="1"/>
</dbReference>
<dbReference type="Proteomes" id="UP000430692">
    <property type="component" value="Unassembled WGS sequence"/>
</dbReference>
<organism evidence="9 10">
    <name type="scientific">Shimazuella alba</name>
    <dbReference type="NCBI Taxonomy" id="2690964"/>
    <lineage>
        <taxon>Bacteria</taxon>
        <taxon>Bacillati</taxon>
        <taxon>Bacillota</taxon>
        <taxon>Bacilli</taxon>
        <taxon>Bacillales</taxon>
        <taxon>Thermoactinomycetaceae</taxon>
        <taxon>Shimazuella</taxon>
    </lineage>
</organism>
<feature type="chain" id="PRO_5038370466" evidence="7">
    <location>
        <begin position="20"/>
        <end position="312"/>
    </location>
</feature>
<dbReference type="GO" id="GO:0030288">
    <property type="term" value="C:outer membrane-bounded periplasmic space"/>
    <property type="evidence" value="ECO:0007669"/>
    <property type="project" value="TreeGrafter"/>
</dbReference>
<dbReference type="GO" id="GO:1901678">
    <property type="term" value="P:iron coordination entity transport"/>
    <property type="evidence" value="ECO:0007669"/>
    <property type="project" value="UniProtKB-ARBA"/>
</dbReference>
<protein>
    <submittedName>
        <fullName evidence="9">ABC transporter substrate-binding protein</fullName>
    </submittedName>
</protein>
<dbReference type="PANTHER" id="PTHR30532">
    <property type="entry name" value="IRON III DICITRATE-BINDING PERIPLASMIC PROTEIN"/>
    <property type="match status" value="1"/>
</dbReference>
<reference evidence="9 10" key="1">
    <citation type="submission" date="2019-12" db="EMBL/GenBank/DDBJ databases">
        <title>Whole-genome analyses of novel actinobacteria.</title>
        <authorList>
            <person name="Sahin N."/>
            <person name="Saygin H."/>
        </authorList>
    </citation>
    <scope>NUCLEOTIDE SEQUENCE [LARGE SCALE GENOMIC DNA]</scope>
    <source>
        <strain evidence="9 10">KC615</strain>
    </source>
</reference>
<accession>A0A6I4VUK7</accession>
<keyword evidence="4 7" id="KW-0732">Signal</keyword>
<evidence type="ECO:0000256" key="2">
    <source>
        <dbReference type="ARBA" id="ARBA00008814"/>
    </source>
</evidence>
<keyword evidence="5" id="KW-0564">Palmitate</keyword>
<evidence type="ECO:0000313" key="9">
    <source>
        <dbReference type="EMBL" id="MXQ55509.1"/>
    </source>
</evidence>
<dbReference type="GO" id="GO:0005886">
    <property type="term" value="C:plasma membrane"/>
    <property type="evidence" value="ECO:0007669"/>
    <property type="project" value="UniProtKB-SubCell"/>
</dbReference>
<evidence type="ECO:0000256" key="4">
    <source>
        <dbReference type="ARBA" id="ARBA00022729"/>
    </source>
</evidence>
<dbReference type="CDD" id="cd01146">
    <property type="entry name" value="FhuD"/>
    <property type="match status" value="1"/>
</dbReference>
<proteinExistence type="inferred from homology"/>
<feature type="domain" description="Fe/B12 periplasmic-binding" evidence="8">
    <location>
        <begin position="50"/>
        <end position="312"/>
    </location>
</feature>